<dbReference type="Proteomes" id="UP000063063">
    <property type="component" value="Chromosome 31"/>
</dbReference>
<feature type="compositionally biased region" description="Polar residues" evidence="1">
    <location>
        <begin position="359"/>
        <end position="372"/>
    </location>
</feature>
<dbReference type="eggNOG" id="ENOG502S8Z2">
    <property type="taxonomic scope" value="Eukaryota"/>
</dbReference>
<feature type="region of interest" description="Disordered" evidence="1">
    <location>
        <begin position="359"/>
        <end position="389"/>
    </location>
</feature>
<dbReference type="RefSeq" id="XP_010701516.1">
    <property type="nucleotide sequence ID" value="XM_010703214.1"/>
</dbReference>
<dbReference type="EMBL" id="CP009400">
    <property type="protein sequence ID" value="AIO00716.1"/>
    <property type="molecule type" value="Genomic_DNA"/>
</dbReference>
<dbReference type="Gene3D" id="2.40.50.140">
    <property type="entry name" value="Nucleic acid-binding proteins"/>
    <property type="match status" value="1"/>
</dbReference>
<dbReference type="VEuPathDB" id="TriTrypDB:LPAL13_310014400"/>
<proteinExistence type="predicted"/>
<dbReference type="Pfam" id="PF00313">
    <property type="entry name" value="CSD"/>
    <property type="match status" value="1"/>
</dbReference>
<feature type="domain" description="CSD" evidence="2">
    <location>
        <begin position="331"/>
        <end position="440"/>
    </location>
</feature>
<dbReference type="SUPFAM" id="SSF50249">
    <property type="entry name" value="Nucleic acid-binding proteins"/>
    <property type="match status" value="1"/>
</dbReference>
<evidence type="ECO:0000313" key="3">
    <source>
        <dbReference type="EMBL" id="AIO00716.1"/>
    </source>
</evidence>
<dbReference type="InterPro" id="IPR002059">
    <property type="entry name" value="CSP_DNA-bd"/>
</dbReference>
<dbReference type="KEGG" id="lpan:LPMP_311260"/>
<dbReference type="GeneID" id="22577552"/>
<protein>
    <submittedName>
        <fullName evidence="3">Transcriptional regulator, putative</fullName>
    </submittedName>
</protein>
<reference evidence="3 4" key="1">
    <citation type="journal article" date="2015" name="Sci. Rep.">
        <title>The genome of Leishmania panamensis: insights into genomics of the L. (Viannia) subgenus.</title>
        <authorList>
            <person name="Llanes A."/>
            <person name="Restrepo C.M."/>
            <person name="Vecchio G.D."/>
            <person name="Anguizola F.J."/>
            <person name="Lleonart R."/>
        </authorList>
    </citation>
    <scope>NUCLEOTIDE SEQUENCE [LARGE SCALE GENOMIC DNA]</scope>
    <source>
        <strain evidence="3 4">MHOM/PA/94/PSC-1</strain>
    </source>
</reference>
<evidence type="ECO:0000259" key="2">
    <source>
        <dbReference type="PROSITE" id="PS51857"/>
    </source>
</evidence>
<keyword evidence="4" id="KW-1185">Reference proteome</keyword>
<dbReference type="VEuPathDB" id="TriTrypDB:LPMP_311260"/>
<dbReference type="GO" id="GO:0003676">
    <property type="term" value="F:nucleic acid binding"/>
    <property type="evidence" value="ECO:0007669"/>
    <property type="project" value="InterPro"/>
</dbReference>
<evidence type="ECO:0000256" key="1">
    <source>
        <dbReference type="SAM" id="MobiDB-lite"/>
    </source>
</evidence>
<dbReference type="InterPro" id="IPR012340">
    <property type="entry name" value="NA-bd_OB-fold"/>
</dbReference>
<sequence length="525" mass="55377">MFYTFCSSPVGVVPTWNNMSAGLQPLSPQLPYRLRNQVIQGYPATLNNGLSVMYYAPVVNKVSQQQVSYFPMAAQRWSFASASGAAQPATEVCNSMCFAPCESGANVSSNRSPLMLQSLIEMPSFMADKQHLHSLESQPSPMLSRLTRGLCSTGEVTKTFGASTTSVTSSNVGSGTSNGISTTTNGSMTPMGASSAAPGFQMTVPRPTSAMTSVAALPQQPQACFLANHTTGALTLIRAEDVTVSDADTTTSTHSYAMQPQLSMPSQSASASATSVPAYLVAPQVPSFGGTMASNFSKPFPGSTPLAVPALPSPPQPAKTLNGLYYQLGEVYEGFVKRYNPNRGFGFLTATTHVTVSANGDSATGTPPTSLSAPATAVPPTEEAEAPEKRRTPVHLGDIFVHQSSMQMEGFRALPVGGRVRFRIGYKDGQQTLQAVDVELLPQVCPLNVEMALSATPVQQAKTAVLDEMTDTVTSVPGVVQPAICASRSAASEQRSEGCALSYTSSEGDEPLIELAYDMYSSFEM</sequence>
<dbReference type="PROSITE" id="PS51857">
    <property type="entry name" value="CSD_2"/>
    <property type="match status" value="1"/>
</dbReference>
<name>A0A088RXS4_LEIPA</name>
<dbReference type="OrthoDB" id="266282at2759"/>
<gene>
    <name evidence="3" type="ORF">LPMP_311260</name>
</gene>
<evidence type="ECO:0000313" key="4">
    <source>
        <dbReference type="Proteomes" id="UP000063063"/>
    </source>
</evidence>
<accession>A0A088RXS4</accession>
<organism evidence="3 4">
    <name type="scientific">Leishmania panamensis</name>
    <dbReference type="NCBI Taxonomy" id="5679"/>
    <lineage>
        <taxon>Eukaryota</taxon>
        <taxon>Discoba</taxon>
        <taxon>Euglenozoa</taxon>
        <taxon>Kinetoplastea</taxon>
        <taxon>Metakinetoplastina</taxon>
        <taxon>Trypanosomatida</taxon>
        <taxon>Trypanosomatidae</taxon>
        <taxon>Leishmaniinae</taxon>
        <taxon>Leishmania</taxon>
        <taxon>Leishmania guyanensis species complex</taxon>
    </lineage>
</organism>
<dbReference type="AlphaFoldDB" id="A0A088RXS4"/>